<dbReference type="EMBL" id="BDQI01000060">
    <property type="protein sequence ID" value="GAX58648.1"/>
    <property type="molecule type" value="Genomic_DNA"/>
</dbReference>
<keyword evidence="2" id="KW-1185">Reference proteome</keyword>
<gene>
    <name evidence="1" type="ORF">SO3561_10223</name>
</gene>
<proteinExistence type="predicted"/>
<dbReference type="Proteomes" id="UP000217446">
    <property type="component" value="Unassembled WGS sequence"/>
</dbReference>
<sequence length="394" mass="43278">MSSLPDLRFLLSINSENAWSDLLATLMNADQAITRSVLGIEAVGPLQIRREVSKSRGRKASDRPDLVVEANGQVVAVVEVKLLAGLGIEQLERYYKYVAEEDRDDCQFVTVSLRRIRLDTTHAQGWQNLTWEELVAPFASSPVPWAATTATAWTSHIESQVPEVDGDTVWNQIDGIDLYLALRLRAAYMYDNVTLPGGSSKSIQEIGSGGLYVAIVDAPIPGSGYTVRWEATESLPTQDVGKLVESSGLRGVDFRFFLVQQQVTSSKAYDWDYLALLWQEYLAQEDWIPWRPHPPRKTLQWEKDGVARLKELGAPAFLGNGYGEGQAKLSGEVEFGARFVLPPSTTLKEAAEVLSRVAVIGSRMAQHATQPQAKETVIALIDGESDSGDAGVDG</sequence>
<evidence type="ECO:0000313" key="2">
    <source>
        <dbReference type="Proteomes" id="UP000217446"/>
    </source>
</evidence>
<accession>A0A286PGG9</accession>
<dbReference type="RefSeq" id="WP_067385530.1">
    <property type="nucleotide sequence ID" value="NZ_BDQI01000060.1"/>
</dbReference>
<evidence type="ECO:0000313" key="1">
    <source>
        <dbReference type="EMBL" id="GAX58648.1"/>
    </source>
</evidence>
<protein>
    <recommendedName>
        <fullName evidence="3">PD-(D/E)XK nuclease superfamily protein</fullName>
    </recommendedName>
</protein>
<dbReference type="STRING" id="1963.AQJ27_49955"/>
<name>A0A286PGG9_STROL</name>
<dbReference type="AlphaFoldDB" id="A0A286PGG9"/>
<organism evidence="1 2">
    <name type="scientific">Streptomyces olivochromogenes</name>
    <dbReference type="NCBI Taxonomy" id="1963"/>
    <lineage>
        <taxon>Bacteria</taxon>
        <taxon>Bacillati</taxon>
        <taxon>Actinomycetota</taxon>
        <taxon>Actinomycetes</taxon>
        <taxon>Kitasatosporales</taxon>
        <taxon>Streptomycetaceae</taxon>
        <taxon>Streptomyces</taxon>
    </lineage>
</organism>
<evidence type="ECO:0008006" key="3">
    <source>
        <dbReference type="Google" id="ProtNLM"/>
    </source>
</evidence>
<reference evidence="2" key="1">
    <citation type="submission" date="2017-05" db="EMBL/GenBank/DDBJ databases">
        <title>Streptomyces olivochromogenes NBRC 3561 whole genome shotgun sequence.</title>
        <authorList>
            <person name="Dohra H."/>
            <person name="Kodani S."/>
        </authorList>
    </citation>
    <scope>NUCLEOTIDE SEQUENCE [LARGE SCALE GENOMIC DNA]</scope>
    <source>
        <strain evidence="2">NBRC 3561</strain>
    </source>
</reference>
<comment type="caution">
    <text evidence="1">The sequence shown here is derived from an EMBL/GenBank/DDBJ whole genome shotgun (WGS) entry which is preliminary data.</text>
</comment>